<dbReference type="EMBL" id="BAABME010007606">
    <property type="protein sequence ID" value="GAA0171278.1"/>
    <property type="molecule type" value="Genomic_DNA"/>
</dbReference>
<keyword evidence="2" id="KW-1185">Reference proteome</keyword>
<sequence>MHQLKNVTIEGYEVLRRIDPRKWTGSAFHPATNCGELVNNWTEAFNIFIIKSRDQPIITMLNTIYQTIVTRIEEEREKKLRWKGIVTPRYEVSSVQYSFVVDMEKKHCSYPHILSPDMRVLPGRPKRCRTKDATERAEEAEKQAIEKAKKKQNDGVFKASRKGAIIHCKIWSRSVLWGWRSVDRGKCNLIFCEK</sequence>
<gene>
    <name evidence="1" type="ORF">LIER_25350</name>
</gene>
<evidence type="ECO:0000313" key="1">
    <source>
        <dbReference type="EMBL" id="GAA0171278.1"/>
    </source>
</evidence>
<proteinExistence type="predicted"/>
<accession>A0AAV3R5R0</accession>
<evidence type="ECO:0000313" key="2">
    <source>
        <dbReference type="Proteomes" id="UP001454036"/>
    </source>
</evidence>
<protein>
    <submittedName>
        <fullName evidence="1">Uncharacterized protein</fullName>
    </submittedName>
</protein>
<comment type="caution">
    <text evidence="1">The sequence shown here is derived from an EMBL/GenBank/DDBJ whole genome shotgun (WGS) entry which is preliminary data.</text>
</comment>
<name>A0AAV3R5R0_LITER</name>
<reference evidence="1 2" key="1">
    <citation type="submission" date="2024-01" db="EMBL/GenBank/DDBJ databases">
        <title>The complete chloroplast genome sequence of Lithospermum erythrorhizon: insights into the phylogenetic relationship among Boraginaceae species and the maternal lineages of purple gromwells.</title>
        <authorList>
            <person name="Okada T."/>
            <person name="Watanabe K."/>
        </authorList>
    </citation>
    <scope>NUCLEOTIDE SEQUENCE [LARGE SCALE GENOMIC DNA]</scope>
</reference>
<dbReference type="Proteomes" id="UP001454036">
    <property type="component" value="Unassembled WGS sequence"/>
</dbReference>
<dbReference type="AlphaFoldDB" id="A0AAV3R5R0"/>
<organism evidence="1 2">
    <name type="scientific">Lithospermum erythrorhizon</name>
    <name type="common">Purple gromwell</name>
    <name type="synonym">Lithospermum officinale var. erythrorhizon</name>
    <dbReference type="NCBI Taxonomy" id="34254"/>
    <lineage>
        <taxon>Eukaryota</taxon>
        <taxon>Viridiplantae</taxon>
        <taxon>Streptophyta</taxon>
        <taxon>Embryophyta</taxon>
        <taxon>Tracheophyta</taxon>
        <taxon>Spermatophyta</taxon>
        <taxon>Magnoliopsida</taxon>
        <taxon>eudicotyledons</taxon>
        <taxon>Gunneridae</taxon>
        <taxon>Pentapetalae</taxon>
        <taxon>asterids</taxon>
        <taxon>lamiids</taxon>
        <taxon>Boraginales</taxon>
        <taxon>Boraginaceae</taxon>
        <taxon>Boraginoideae</taxon>
        <taxon>Lithospermeae</taxon>
        <taxon>Lithospermum</taxon>
    </lineage>
</organism>